<sequence>MVSELALLPSDRTLRRWNRTAAVYMLASPAVDAAVGWPLWSLAELHPSLPEAADALTLTAGAVAVAIALLPTLPLIVVYLPLRAASAREVTTLQQKLAGPVDALLVEHVAHAALSRVAYSELRQVSDRPWQDGEQGRHRPLGAAELKRLGLGPSAGWADTGPGSELDRG</sequence>
<keyword evidence="1" id="KW-0812">Transmembrane</keyword>
<gene>
    <name evidence="2" type="ORF">RM445_24105</name>
</gene>
<dbReference type="EMBL" id="JAVREJ010000020">
    <property type="protein sequence ID" value="MDT0352612.1"/>
    <property type="molecule type" value="Genomic_DNA"/>
</dbReference>
<name>A0ABU2NF73_9PSEU</name>
<comment type="caution">
    <text evidence="2">The sequence shown here is derived from an EMBL/GenBank/DDBJ whole genome shotgun (WGS) entry which is preliminary data.</text>
</comment>
<evidence type="ECO:0000313" key="3">
    <source>
        <dbReference type="Proteomes" id="UP001183202"/>
    </source>
</evidence>
<keyword evidence="1" id="KW-1133">Transmembrane helix</keyword>
<dbReference type="Proteomes" id="UP001183202">
    <property type="component" value="Unassembled WGS sequence"/>
</dbReference>
<organism evidence="2 3">
    <name type="scientific">Pseudonocardia charpentierae</name>
    <dbReference type="NCBI Taxonomy" id="3075545"/>
    <lineage>
        <taxon>Bacteria</taxon>
        <taxon>Bacillati</taxon>
        <taxon>Actinomycetota</taxon>
        <taxon>Actinomycetes</taxon>
        <taxon>Pseudonocardiales</taxon>
        <taxon>Pseudonocardiaceae</taxon>
        <taxon>Pseudonocardia</taxon>
    </lineage>
</organism>
<keyword evidence="1" id="KW-0472">Membrane</keyword>
<accession>A0ABU2NF73</accession>
<feature type="transmembrane region" description="Helical" evidence="1">
    <location>
        <begin position="21"/>
        <end position="40"/>
    </location>
</feature>
<reference evidence="3" key="1">
    <citation type="submission" date="2023-07" db="EMBL/GenBank/DDBJ databases">
        <title>30 novel species of actinomycetes from the DSMZ collection.</title>
        <authorList>
            <person name="Nouioui I."/>
        </authorList>
    </citation>
    <scope>NUCLEOTIDE SEQUENCE [LARGE SCALE GENOMIC DNA]</scope>
    <source>
        <strain evidence="3">DSM 45834</strain>
    </source>
</reference>
<keyword evidence="3" id="KW-1185">Reference proteome</keyword>
<feature type="transmembrane region" description="Helical" evidence="1">
    <location>
        <begin position="60"/>
        <end position="82"/>
    </location>
</feature>
<proteinExistence type="predicted"/>
<protein>
    <submittedName>
        <fullName evidence="2">Uncharacterized protein</fullName>
    </submittedName>
</protein>
<dbReference type="RefSeq" id="WP_311559119.1">
    <property type="nucleotide sequence ID" value="NZ_JAVREJ010000020.1"/>
</dbReference>
<evidence type="ECO:0000313" key="2">
    <source>
        <dbReference type="EMBL" id="MDT0352612.1"/>
    </source>
</evidence>
<evidence type="ECO:0000256" key="1">
    <source>
        <dbReference type="SAM" id="Phobius"/>
    </source>
</evidence>